<dbReference type="STRING" id="325777.GW15_0202310"/>
<dbReference type="GO" id="GO:0009307">
    <property type="term" value="P:DNA restriction-modification system"/>
    <property type="evidence" value="ECO:0007669"/>
    <property type="project" value="UniProtKB-KW"/>
</dbReference>
<organism evidence="5 6">
    <name type="scientific">Xanthomonas axonopodis pv. vasculorum</name>
    <dbReference type="NCBI Taxonomy" id="325777"/>
    <lineage>
        <taxon>Bacteria</taxon>
        <taxon>Pseudomonadati</taxon>
        <taxon>Pseudomonadota</taxon>
        <taxon>Gammaproteobacteria</taxon>
        <taxon>Lysobacterales</taxon>
        <taxon>Lysobacteraceae</taxon>
        <taxon>Xanthomonas</taxon>
    </lineage>
</organism>
<comment type="caution">
    <text evidence="5">The sequence shown here is derived from an EMBL/GenBank/DDBJ whole genome shotgun (WGS) entry which is preliminary data.</text>
</comment>
<dbReference type="AlphaFoldDB" id="A0A098Q2B6"/>
<dbReference type="SUPFAM" id="SSF116734">
    <property type="entry name" value="DNA methylase specificity domain"/>
    <property type="match status" value="2"/>
</dbReference>
<protein>
    <recommendedName>
        <fullName evidence="4">Type I restriction modification DNA specificity domain-containing protein</fullName>
    </recommendedName>
</protein>
<reference evidence="5 6" key="1">
    <citation type="submission" date="2014-09" db="EMBL/GenBank/DDBJ databases">
        <title>A draft genome sequence for Xanthomonas axonopodis pv. vasculorum NCPPB 900.</title>
        <authorList>
            <person name="Harrison J."/>
            <person name="Studholme D.J."/>
        </authorList>
    </citation>
    <scope>NUCLEOTIDE SEQUENCE [LARGE SCALE GENOMIC DNA]</scope>
    <source>
        <strain evidence="5 6">NCPPB 900</strain>
    </source>
</reference>
<dbReference type="InterPro" id="IPR052021">
    <property type="entry name" value="Type-I_RS_S_subunit"/>
</dbReference>
<dbReference type="Gene3D" id="1.10.287.1120">
    <property type="entry name" value="Bipartite methylase S protein"/>
    <property type="match status" value="1"/>
</dbReference>
<evidence type="ECO:0000259" key="4">
    <source>
        <dbReference type="Pfam" id="PF01420"/>
    </source>
</evidence>
<accession>A0A098Q2B6</accession>
<name>A0A098Q2B6_9XANT</name>
<evidence type="ECO:0000256" key="2">
    <source>
        <dbReference type="ARBA" id="ARBA00022747"/>
    </source>
</evidence>
<proteinExistence type="inferred from homology"/>
<dbReference type="Proteomes" id="UP000028012">
    <property type="component" value="Unassembled WGS sequence"/>
</dbReference>
<sequence length="442" mass="49401">MSMGKQGGKTVVPKLRFPDFRNLGGWTTYSLSEISKFVTERVGTTSCTPYTVTSGVGLVSQEEKLGRTIAGNSLKNYVVLQSNDFAYNKSATKAFPQGFIVRYTGNERAAVPNSIFSCFRVDQRIILPAFMENLFLANLHGKWLRTRLAVGARAHGSLQVSDEDLMALPVPLPSGTESLTEQQKIADCLTSLDEVISAQGRKVETLKAHKRGLMQHLFPREGETQPRFRFPNFRDAPDWEEFTIQKLIDQNFIVGHLDGNHGELYPRSDEFVADGIPYITANDFKNGFVQFEYCKRLPMERARRFRKGVARDGDILFAHNATVGPVAKLRIEDEFVILSTTATYFRCDKNKLVNDFLLSALTSPSFVAQYTRVMSQSTRNQVPITAQRKFSISIPRLLEQQHIADCLSSLDAAIVAAFGQLTALKTHKQGLMQQLFPSQGAG</sequence>
<dbReference type="Pfam" id="PF01420">
    <property type="entry name" value="Methylase_S"/>
    <property type="match status" value="1"/>
</dbReference>
<feature type="domain" description="Type I restriction modification DNA specificity" evidence="4">
    <location>
        <begin position="267"/>
        <end position="414"/>
    </location>
</feature>
<evidence type="ECO:0000256" key="1">
    <source>
        <dbReference type="ARBA" id="ARBA00010923"/>
    </source>
</evidence>
<dbReference type="PANTHER" id="PTHR30408">
    <property type="entry name" value="TYPE-1 RESTRICTION ENZYME ECOKI SPECIFICITY PROTEIN"/>
    <property type="match status" value="1"/>
</dbReference>
<keyword evidence="3" id="KW-0238">DNA-binding</keyword>
<dbReference type="Gene3D" id="3.90.220.20">
    <property type="entry name" value="DNA methylase specificity domains"/>
    <property type="match status" value="2"/>
</dbReference>
<dbReference type="eggNOG" id="COG0732">
    <property type="taxonomic scope" value="Bacteria"/>
</dbReference>
<dbReference type="GO" id="GO:0003677">
    <property type="term" value="F:DNA binding"/>
    <property type="evidence" value="ECO:0007669"/>
    <property type="project" value="UniProtKB-KW"/>
</dbReference>
<comment type="similarity">
    <text evidence="1">Belongs to the type-I restriction system S methylase family.</text>
</comment>
<gene>
    <name evidence="5" type="ORF">GW15_0202310</name>
</gene>
<evidence type="ECO:0000313" key="6">
    <source>
        <dbReference type="Proteomes" id="UP000028012"/>
    </source>
</evidence>
<dbReference type="HOGENOM" id="CLU_021095_0_0_6"/>
<dbReference type="RefSeq" id="WP_042821154.1">
    <property type="nucleotide sequence ID" value="NZ_CP150835.1"/>
</dbReference>
<evidence type="ECO:0000313" key="5">
    <source>
        <dbReference type="EMBL" id="KGE53450.1"/>
    </source>
</evidence>
<dbReference type="InterPro" id="IPR044946">
    <property type="entry name" value="Restrct_endonuc_typeI_TRD_sf"/>
</dbReference>
<dbReference type="InterPro" id="IPR000055">
    <property type="entry name" value="Restrct_endonuc_typeI_TRD"/>
</dbReference>
<keyword evidence="2" id="KW-0680">Restriction system</keyword>
<dbReference type="PANTHER" id="PTHR30408:SF12">
    <property type="entry name" value="TYPE I RESTRICTION ENZYME MJAVIII SPECIFICITY SUBUNIT"/>
    <property type="match status" value="1"/>
</dbReference>
<dbReference type="EMBL" id="JPHD02000022">
    <property type="protein sequence ID" value="KGE53450.1"/>
    <property type="molecule type" value="Genomic_DNA"/>
</dbReference>
<evidence type="ECO:0000256" key="3">
    <source>
        <dbReference type="ARBA" id="ARBA00023125"/>
    </source>
</evidence>